<reference evidence="2" key="2">
    <citation type="submission" date="2018-10" db="EMBL/GenBank/DDBJ databases">
        <title>Effector identification in a new, highly contiguous assembly of the strawberry crown rot pathogen Phytophthora cactorum.</title>
        <authorList>
            <person name="Armitage A.D."/>
            <person name="Nellist C.F."/>
            <person name="Bates H."/>
            <person name="Vickerstaff R.J."/>
            <person name="Harrison R.J."/>
        </authorList>
    </citation>
    <scope>NUCLEOTIDE SEQUENCE</scope>
    <source>
        <strain evidence="2">15-7</strain>
        <strain evidence="3">4032</strain>
        <strain evidence="4">4040</strain>
    </source>
</reference>
<gene>
    <name evidence="5" type="ORF">PC110_g8097</name>
    <name evidence="2" type="ORF">PC113_g14158</name>
    <name evidence="3" type="ORF">PC115_g12912</name>
    <name evidence="4" type="ORF">PC117_g14338</name>
</gene>
<name>A0A329SJ78_9STRA</name>
<dbReference type="AlphaFoldDB" id="A0A329SJ78"/>
<organism evidence="5 6">
    <name type="scientific">Phytophthora cactorum</name>
    <dbReference type="NCBI Taxonomy" id="29920"/>
    <lineage>
        <taxon>Eukaryota</taxon>
        <taxon>Sar</taxon>
        <taxon>Stramenopiles</taxon>
        <taxon>Oomycota</taxon>
        <taxon>Peronosporomycetes</taxon>
        <taxon>Peronosporales</taxon>
        <taxon>Peronosporaceae</taxon>
        <taxon>Phytophthora</taxon>
    </lineage>
</organism>
<dbReference type="InterPro" id="IPR052980">
    <property type="entry name" value="Crinkler_effector"/>
</dbReference>
<feature type="region of interest" description="Disordered" evidence="1">
    <location>
        <begin position="118"/>
        <end position="139"/>
    </location>
</feature>
<evidence type="ECO:0000313" key="4">
    <source>
        <dbReference type="EMBL" id="KAG2928379.1"/>
    </source>
</evidence>
<dbReference type="Proteomes" id="UP000774804">
    <property type="component" value="Unassembled WGS sequence"/>
</dbReference>
<evidence type="ECO:0000256" key="1">
    <source>
        <dbReference type="SAM" id="MobiDB-lite"/>
    </source>
</evidence>
<sequence length="250" mass="28498">MTHASIRRQTHRRVLGQNVRVLLKHRTKRIRRILKDRPVNKDIESKYFASASQYVQEEVYKRLYEKNKAKLLQIIALSSGVSGLAVLRGVLFEEHVHSVLSLGGVFRIRRLLDNNTGNDNDEGFSQQWDGKSDNDEEDDRLNADAFTNGEENISMEDDMPEETYGLPKQSTVVFDNDDELAAADSDVYLRPAAKNYKSVDAIIKPDVLFQATGAHKHPCKQKCLQEVLKSLGDPSEPRLFFVLPPDRFNK</sequence>
<protein>
    <submittedName>
        <fullName evidence="5">Uncharacterized protein</fullName>
    </submittedName>
</protein>
<dbReference type="Proteomes" id="UP000735874">
    <property type="component" value="Unassembled WGS sequence"/>
</dbReference>
<dbReference type="Proteomes" id="UP000736787">
    <property type="component" value="Unassembled WGS sequence"/>
</dbReference>
<proteinExistence type="predicted"/>
<dbReference type="EMBL" id="RCMK01000445">
    <property type="protein sequence ID" value="KAG2928379.1"/>
    <property type="molecule type" value="Genomic_DNA"/>
</dbReference>
<dbReference type="PANTHER" id="PTHR33129">
    <property type="entry name" value="PROTEIN KINASE DOMAIN-CONTAINING PROTEIN-RELATED"/>
    <property type="match status" value="1"/>
</dbReference>
<dbReference type="STRING" id="29920.A0A329SJ78"/>
<evidence type="ECO:0000313" key="6">
    <source>
        <dbReference type="Proteomes" id="UP000251314"/>
    </source>
</evidence>
<evidence type="ECO:0000313" key="5">
    <source>
        <dbReference type="EMBL" id="RAW35612.1"/>
    </source>
</evidence>
<feature type="compositionally biased region" description="Polar residues" evidence="1">
    <location>
        <begin position="118"/>
        <end position="129"/>
    </location>
</feature>
<dbReference type="EMBL" id="RCMG01000480">
    <property type="protein sequence ID" value="KAG2853452.1"/>
    <property type="molecule type" value="Genomic_DNA"/>
</dbReference>
<keyword evidence="6" id="KW-1185">Reference proteome</keyword>
<comment type="caution">
    <text evidence="5">The sequence shown here is derived from an EMBL/GenBank/DDBJ whole genome shotgun (WGS) entry which is preliminary data.</text>
</comment>
<dbReference type="EMBL" id="MJFZ01000163">
    <property type="protein sequence ID" value="RAW35612.1"/>
    <property type="molecule type" value="Genomic_DNA"/>
</dbReference>
<dbReference type="OrthoDB" id="94331at2759"/>
<dbReference type="VEuPathDB" id="FungiDB:PC110_g8097"/>
<reference evidence="5 6" key="1">
    <citation type="submission" date="2018-01" db="EMBL/GenBank/DDBJ databases">
        <title>Draft genome of the strawberry crown rot pathogen Phytophthora cactorum.</title>
        <authorList>
            <person name="Armitage A.D."/>
            <person name="Lysoe E."/>
            <person name="Nellist C.F."/>
            <person name="Harrison R.J."/>
            <person name="Brurberg M.B."/>
        </authorList>
    </citation>
    <scope>NUCLEOTIDE SEQUENCE [LARGE SCALE GENOMIC DNA]</scope>
    <source>
        <strain evidence="5 6">10300</strain>
    </source>
</reference>
<dbReference type="EMBL" id="RCMI01000446">
    <property type="protein sequence ID" value="KAG2910378.1"/>
    <property type="molecule type" value="Genomic_DNA"/>
</dbReference>
<dbReference type="PANTHER" id="PTHR33129:SF1">
    <property type="entry name" value="ATP-BINDING PROTEIN"/>
    <property type="match status" value="1"/>
</dbReference>
<dbReference type="Proteomes" id="UP000251314">
    <property type="component" value="Unassembled WGS sequence"/>
</dbReference>
<accession>A0A329SJ78</accession>
<evidence type="ECO:0000313" key="3">
    <source>
        <dbReference type="EMBL" id="KAG2910378.1"/>
    </source>
</evidence>
<evidence type="ECO:0000313" key="2">
    <source>
        <dbReference type="EMBL" id="KAG2853452.1"/>
    </source>
</evidence>